<evidence type="ECO:0000259" key="1">
    <source>
        <dbReference type="Pfam" id="PF18962"/>
    </source>
</evidence>
<comment type="caution">
    <text evidence="3">The sequence shown here is derived from an EMBL/GenBank/DDBJ whole genome shotgun (WGS) entry which is preliminary data.</text>
</comment>
<reference evidence="4" key="2">
    <citation type="journal article" date="2019" name="Int. J. Syst. Evol. Microbiol.">
        <title>The Global Catalogue of Microorganisms (GCM) 10K type strain sequencing project: providing services to taxonomists for standard genome sequencing and annotation.</title>
        <authorList>
            <consortium name="The Broad Institute Genomics Platform"/>
            <consortium name="The Broad Institute Genome Sequencing Center for Infectious Disease"/>
            <person name="Wu L."/>
            <person name="Ma J."/>
        </authorList>
    </citation>
    <scope>NUCLEOTIDE SEQUENCE [LARGE SCALE GENOMIC DNA]</scope>
    <source>
        <strain evidence="4">JCM 19635</strain>
    </source>
</reference>
<dbReference type="RefSeq" id="WP_380206210.1">
    <property type="nucleotide sequence ID" value="NZ_JBHTEK010000002.1"/>
</dbReference>
<dbReference type="InterPro" id="IPR026444">
    <property type="entry name" value="Secre_tail"/>
</dbReference>
<organism evidence="3 4">
    <name type="scientific">Hymenobacter humi</name>
    <dbReference type="NCBI Taxonomy" id="1411620"/>
    <lineage>
        <taxon>Bacteria</taxon>
        <taxon>Pseudomonadati</taxon>
        <taxon>Bacteroidota</taxon>
        <taxon>Cytophagia</taxon>
        <taxon>Cytophagales</taxon>
        <taxon>Hymenobacteraceae</taxon>
        <taxon>Hymenobacter</taxon>
    </lineage>
</organism>
<evidence type="ECO:0000313" key="4">
    <source>
        <dbReference type="Proteomes" id="UP001596513"/>
    </source>
</evidence>
<evidence type="ECO:0000313" key="3">
    <source>
        <dbReference type="EMBL" id="MFC7670514.1"/>
    </source>
</evidence>
<protein>
    <submittedName>
        <fullName evidence="3">T9SS type A sorting domain-containing protein</fullName>
    </submittedName>
</protein>
<proteinExistence type="predicted"/>
<feature type="domain" description="Secretion system C-terminal sorting" evidence="1">
    <location>
        <begin position="190"/>
        <end position="267"/>
    </location>
</feature>
<dbReference type="EMBL" id="JBHTEK010000002">
    <property type="protein sequence ID" value="MFC7670479.1"/>
    <property type="molecule type" value="Genomic_DNA"/>
</dbReference>
<reference evidence="3" key="1">
    <citation type="journal article" date="2014" name="Int. J. Syst. Evol. Microbiol.">
        <title>Complete genome of a new Firmicutes species belonging to the dominant human colonic microbiota ('Ruminococcus bicirculans') reveals two chromosomes and a selective capacity to utilize plant glucans.</title>
        <authorList>
            <consortium name="NISC Comparative Sequencing Program"/>
            <person name="Wegmann U."/>
            <person name="Louis P."/>
            <person name="Goesmann A."/>
            <person name="Henrissat B."/>
            <person name="Duncan S.H."/>
            <person name="Flint H.J."/>
        </authorList>
    </citation>
    <scope>NUCLEOTIDE SEQUENCE</scope>
    <source>
        <strain evidence="3">JCM 19635</strain>
    </source>
</reference>
<accession>A0ABW2UDU0</accession>
<gene>
    <name evidence="2" type="ORF">ACFQT0_26210</name>
    <name evidence="3" type="ORF">ACFQT0_26400</name>
</gene>
<dbReference type="NCBIfam" id="TIGR04183">
    <property type="entry name" value="Por_Secre_tail"/>
    <property type="match status" value="1"/>
</dbReference>
<dbReference type="EMBL" id="JBHTEK010000002">
    <property type="protein sequence ID" value="MFC7670514.1"/>
    <property type="molecule type" value="Genomic_DNA"/>
</dbReference>
<dbReference type="Pfam" id="PF18962">
    <property type="entry name" value="Por_Secre_tail"/>
    <property type="match status" value="1"/>
</dbReference>
<evidence type="ECO:0000313" key="2">
    <source>
        <dbReference type="EMBL" id="MFC7670479.1"/>
    </source>
</evidence>
<keyword evidence="4" id="KW-1185">Reference proteome</keyword>
<name>A0ABW2UDU0_9BACT</name>
<reference evidence="3" key="3">
    <citation type="submission" date="2024-09" db="EMBL/GenBank/DDBJ databases">
        <authorList>
            <person name="Sun Q."/>
            <person name="Mori K."/>
        </authorList>
    </citation>
    <scope>NUCLEOTIDE SEQUENCE</scope>
    <source>
        <strain evidence="3">JCM 19635</strain>
    </source>
</reference>
<dbReference type="Proteomes" id="UP001596513">
    <property type="component" value="Unassembled WGS sequence"/>
</dbReference>
<sequence length="269" mass="28622">MRSFRLAEDLQYVINPAAGLTVQDFKVALIVEGNEVEPFGGEYTLEGSVVQPDGSFNYLYRTEYQDAACIKNTIFTTEALGGTGDLSQEFVYKTAYLKVMLNLRPVAATATQQNVLFVARYPVTTSAVASYASLPVASCGVLSQATPAAIDAVCQGTKYKQAIVLTRPAGKGKAAVAGSVPSQGTVLQAFPNPATGSVRLSYQVAQPGRVRLILSDALGREVRTVVDQSQSPAGTFEVTAGLTGLRAGIYYCTLHTATQHKVERIVVAE</sequence>